<evidence type="ECO:0000313" key="3">
    <source>
        <dbReference type="Proteomes" id="UP000318939"/>
    </source>
</evidence>
<reference evidence="2 3" key="2">
    <citation type="journal article" date="2023" name="MicrobiologyOpen">
        <title>Genomics of the tumorigenes clade of the family Rhizobiaceae and description of Rhizobium rhododendri sp. nov.</title>
        <authorList>
            <person name="Kuzmanovic N."/>
            <person name="diCenzo G.C."/>
            <person name="Bunk B."/>
            <person name="Sproeer C."/>
            <person name="Fruehling A."/>
            <person name="Neumann-Schaal M."/>
            <person name="Overmann J."/>
            <person name="Smalla K."/>
        </authorList>
    </citation>
    <scope>NUCLEOTIDE SEQUENCE [LARGE SCALE GENOMIC DNA]</scope>
    <source>
        <strain evidence="3">rho-6.2</strain>
        <plasmid evidence="2 3">unnamed1</plasmid>
    </source>
</reference>
<dbReference type="Gene3D" id="3.40.50.2000">
    <property type="entry name" value="Glycogen Phosphorylase B"/>
    <property type="match status" value="2"/>
</dbReference>
<dbReference type="InterPro" id="IPR001296">
    <property type="entry name" value="Glyco_trans_1"/>
</dbReference>
<keyword evidence="3" id="KW-1185">Reference proteome</keyword>
<dbReference type="SUPFAM" id="SSF53756">
    <property type="entry name" value="UDP-Glycosyltransferase/glycogen phosphorylase"/>
    <property type="match status" value="1"/>
</dbReference>
<evidence type="ECO:0000259" key="1">
    <source>
        <dbReference type="Pfam" id="PF00534"/>
    </source>
</evidence>
<dbReference type="RefSeq" id="WP_161991034.1">
    <property type="nucleotide sequence ID" value="NZ_CP117268.1"/>
</dbReference>
<dbReference type="PANTHER" id="PTHR12526">
    <property type="entry name" value="GLYCOSYLTRANSFERASE"/>
    <property type="match status" value="1"/>
</dbReference>
<name>A0ABY8INN0_9HYPH</name>
<protein>
    <submittedName>
        <fullName evidence="2">Glycosyltransferase family 4 protein</fullName>
    </submittedName>
</protein>
<dbReference type="EMBL" id="CP117268">
    <property type="protein sequence ID" value="WFS25217.1"/>
    <property type="molecule type" value="Genomic_DNA"/>
</dbReference>
<gene>
    <name evidence="2" type="ORF">PR018_23495</name>
</gene>
<evidence type="ECO:0000313" key="2">
    <source>
        <dbReference type="EMBL" id="WFS25217.1"/>
    </source>
</evidence>
<dbReference type="CDD" id="cd03801">
    <property type="entry name" value="GT4_PimA-like"/>
    <property type="match status" value="1"/>
</dbReference>
<geneLocation type="plasmid" evidence="2 3">
    <name>unnamed1</name>
</geneLocation>
<keyword evidence="2" id="KW-0614">Plasmid</keyword>
<organism evidence="2 3">
    <name type="scientific">Rhizobium rhododendri</name>
    <dbReference type="NCBI Taxonomy" id="2506430"/>
    <lineage>
        <taxon>Bacteria</taxon>
        <taxon>Pseudomonadati</taxon>
        <taxon>Pseudomonadota</taxon>
        <taxon>Alphaproteobacteria</taxon>
        <taxon>Hyphomicrobiales</taxon>
        <taxon>Rhizobiaceae</taxon>
        <taxon>Rhizobium/Agrobacterium group</taxon>
        <taxon>Rhizobium</taxon>
    </lineage>
</organism>
<accession>A0ABY8INN0</accession>
<dbReference type="Proteomes" id="UP000318939">
    <property type="component" value="Plasmid unnamed1"/>
</dbReference>
<feature type="domain" description="Glycosyl transferase family 1" evidence="1">
    <location>
        <begin position="192"/>
        <end position="333"/>
    </location>
</feature>
<dbReference type="Pfam" id="PF00534">
    <property type="entry name" value="Glycos_transf_1"/>
    <property type="match status" value="1"/>
</dbReference>
<sequence length="373" mass="41411">MRRFAFRGWKADLVNGADVAEREKTTYLLKSRSALLSALLWHLLFNTRRVCIAFSEFLRLIRRSDRSFFLHTVTFIEAMRLSREIGRDGITHIHAHFGTNSAECGMLASVLSNVPYSFTAHGPDEFDRPEFIHLERKIALASFVIGVSSFGVGQLLRWAQPRDFGKIHQVHCGLEDNMFAAIESTRLIGNNFVCVARLSRQKGHNILIRAFSEIIKSGHKCHLTLIGDGELRSSVEALIGELQISAHITLFGWADEAAILYELTNARALILSSFAEGLPVVFMEAMGRARVVLASNVAGNAELVLDGVTGWLFPSGSVPEAVAAMLKCLEATDERLLEMGAMGARRAWERHRQIDQAKLLKSLIEISTHSVGA</sequence>
<proteinExistence type="predicted"/>
<reference evidence="2 3" key="1">
    <citation type="journal article" date="2019" name="Phytopathology">
        <title>A Novel Group of Rhizobium tumorigenes-Like Agrobacteria Associated with Crown Gall Disease of Rhododendron and Blueberry.</title>
        <authorList>
            <person name="Kuzmanovic N."/>
            <person name="Behrens P."/>
            <person name="Idczak E."/>
            <person name="Wagner S."/>
            <person name="Gotz M."/>
            <person name="Sproer C."/>
            <person name="Bunk B."/>
            <person name="Overmann J."/>
            <person name="Smalla K."/>
        </authorList>
    </citation>
    <scope>NUCLEOTIDE SEQUENCE [LARGE SCALE GENOMIC DNA]</scope>
    <source>
        <strain evidence="3">rho-6.2</strain>
    </source>
</reference>